<dbReference type="Gene3D" id="1.20.5.620">
    <property type="entry name" value="F1F0 ATP synthase subunit B, membrane domain"/>
    <property type="match status" value="1"/>
</dbReference>
<feature type="transmembrane region" description="Helical" evidence="14">
    <location>
        <begin position="22"/>
        <end position="41"/>
    </location>
</feature>
<gene>
    <name evidence="14" type="primary">atpF</name>
    <name evidence="17" type="ORF">ACFFN1_15045</name>
</gene>
<comment type="function">
    <text evidence="14">Component of the F(0) channel, it forms part of the peripheral stalk, linking F(1) to F(0).</text>
</comment>
<evidence type="ECO:0000313" key="18">
    <source>
        <dbReference type="Proteomes" id="UP001589707"/>
    </source>
</evidence>
<keyword evidence="3 14" id="KW-0813">Transport</keyword>
<keyword evidence="4 14" id="KW-1003">Cell membrane</keyword>
<evidence type="ECO:0000256" key="14">
    <source>
        <dbReference type="HAMAP-Rule" id="MF_01398"/>
    </source>
</evidence>
<comment type="function">
    <text evidence="12 14">F(1)F(0) ATP synthase produces ATP from ADP in the presence of a proton or sodium gradient. F-type ATPases consist of two structural domains, F(1) containing the extramembraneous catalytic core and F(0) containing the membrane proton channel, linked together by a central stalk and a peripheral stalk. During catalysis, ATP synthesis in the catalytic domain of F(1) is coupled via a rotary mechanism of the central stalk subunits to proton translocation.</text>
</comment>
<evidence type="ECO:0000256" key="16">
    <source>
        <dbReference type="SAM" id="Coils"/>
    </source>
</evidence>
<organism evidence="17 18">
    <name type="scientific">Brevibacterium otitidis</name>
    <dbReference type="NCBI Taxonomy" id="53364"/>
    <lineage>
        <taxon>Bacteria</taxon>
        <taxon>Bacillati</taxon>
        <taxon>Actinomycetota</taxon>
        <taxon>Actinomycetes</taxon>
        <taxon>Micrococcales</taxon>
        <taxon>Brevibacteriaceae</taxon>
        <taxon>Brevibacterium</taxon>
    </lineage>
</organism>
<protein>
    <recommendedName>
        <fullName evidence="14">ATP synthase subunit b</fullName>
    </recommendedName>
    <alternativeName>
        <fullName evidence="14">ATP synthase F(0) sector subunit b</fullName>
    </alternativeName>
    <alternativeName>
        <fullName evidence="14">ATPase subunit I</fullName>
    </alternativeName>
    <alternativeName>
        <fullName evidence="14">F-type ATPase subunit b</fullName>
        <shortName evidence="14">F-ATPase subunit b</shortName>
    </alternativeName>
</protein>
<evidence type="ECO:0000313" key="17">
    <source>
        <dbReference type="EMBL" id="MFB9777692.1"/>
    </source>
</evidence>
<evidence type="ECO:0000256" key="1">
    <source>
        <dbReference type="ARBA" id="ARBA00004162"/>
    </source>
</evidence>
<evidence type="ECO:0000256" key="2">
    <source>
        <dbReference type="ARBA" id="ARBA00005513"/>
    </source>
</evidence>
<reference evidence="17 18" key="1">
    <citation type="submission" date="2024-09" db="EMBL/GenBank/DDBJ databases">
        <authorList>
            <person name="Sun Q."/>
            <person name="Mori K."/>
        </authorList>
    </citation>
    <scope>NUCLEOTIDE SEQUENCE [LARGE SCALE GENOMIC DNA]</scope>
    <source>
        <strain evidence="17 18">JCM 11683</strain>
    </source>
</reference>
<dbReference type="RefSeq" id="WP_376841672.1">
    <property type="nucleotide sequence ID" value="NZ_JBHMAU010000128.1"/>
</dbReference>
<evidence type="ECO:0000256" key="6">
    <source>
        <dbReference type="ARBA" id="ARBA00022692"/>
    </source>
</evidence>
<keyword evidence="10 14" id="KW-0472">Membrane</keyword>
<dbReference type="PANTHER" id="PTHR33445:SF1">
    <property type="entry name" value="ATP SYNTHASE SUBUNIT B"/>
    <property type="match status" value="1"/>
</dbReference>
<dbReference type="HAMAP" id="MF_01398">
    <property type="entry name" value="ATP_synth_b_bprime"/>
    <property type="match status" value="1"/>
</dbReference>
<evidence type="ECO:0000256" key="13">
    <source>
        <dbReference type="ARBA" id="ARBA00025830"/>
    </source>
</evidence>
<keyword evidence="9 14" id="KW-0406">Ion transport</keyword>
<dbReference type="CDD" id="cd06503">
    <property type="entry name" value="ATP-synt_Fo_b"/>
    <property type="match status" value="1"/>
</dbReference>
<comment type="subcellular location">
    <subcellularLocation>
        <location evidence="1 14">Cell membrane</location>
        <topology evidence="1 14">Single-pass membrane protein</topology>
    </subcellularLocation>
</comment>
<feature type="coiled-coil region" evidence="16">
    <location>
        <begin position="59"/>
        <end position="130"/>
    </location>
</feature>
<evidence type="ECO:0000256" key="4">
    <source>
        <dbReference type="ARBA" id="ARBA00022475"/>
    </source>
</evidence>
<name>A0ABV5X7I6_9MICO</name>
<keyword evidence="16" id="KW-0175">Coiled coil</keyword>
<dbReference type="PANTHER" id="PTHR33445">
    <property type="entry name" value="ATP SYNTHASE SUBUNIT B', CHLOROPLASTIC"/>
    <property type="match status" value="1"/>
</dbReference>
<evidence type="ECO:0000256" key="10">
    <source>
        <dbReference type="ARBA" id="ARBA00023136"/>
    </source>
</evidence>
<dbReference type="EMBL" id="JBHMAU010000128">
    <property type="protein sequence ID" value="MFB9777692.1"/>
    <property type="molecule type" value="Genomic_DNA"/>
</dbReference>
<evidence type="ECO:0000256" key="7">
    <source>
        <dbReference type="ARBA" id="ARBA00022781"/>
    </source>
</evidence>
<proteinExistence type="inferred from homology"/>
<dbReference type="InterPro" id="IPR005864">
    <property type="entry name" value="ATP_synth_F0_bsu_bac"/>
</dbReference>
<sequence>MTPMIAAAEGTPNPLLPATYDIVWSAVTFLIILVVFWKFVLPAFNRVLDERAEKIQGGIEKAERVQAEADAALAEYQKQLADGRAVAARLRSEAQEDGAQIIAEMKQKANEEAERIISQAKAQIEAEKQAAMVELRGDVGGLATDLASRIVGESLTDDARSANVVDRFIADLEASTPAQTVKES</sequence>
<evidence type="ECO:0000256" key="8">
    <source>
        <dbReference type="ARBA" id="ARBA00022989"/>
    </source>
</evidence>
<dbReference type="SUPFAM" id="SSF81573">
    <property type="entry name" value="F1F0 ATP synthase subunit B, membrane domain"/>
    <property type="match status" value="1"/>
</dbReference>
<keyword evidence="8 14" id="KW-1133">Transmembrane helix</keyword>
<dbReference type="InterPro" id="IPR028987">
    <property type="entry name" value="ATP_synth_B-like_membr_sf"/>
</dbReference>
<evidence type="ECO:0000256" key="12">
    <source>
        <dbReference type="ARBA" id="ARBA00025198"/>
    </source>
</evidence>
<dbReference type="InterPro" id="IPR002146">
    <property type="entry name" value="ATP_synth_b/b'su_bac/chlpt"/>
</dbReference>
<keyword evidence="18" id="KW-1185">Reference proteome</keyword>
<evidence type="ECO:0000256" key="5">
    <source>
        <dbReference type="ARBA" id="ARBA00022547"/>
    </source>
</evidence>
<dbReference type="NCBIfam" id="TIGR01144">
    <property type="entry name" value="ATP_synt_b"/>
    <property type="match status" value="1"/>
</dbReference>
<evidence type="ECO:0000256" key="11">
    <source>
        <dbReference type="ARBA" id="ARBA00023310"/>
    </source>
</evidence>
<evidence type="ECO:0000256" key="15">
    <source>
        <dbReference type="RuleBase" id="RU003848"/>
    </source>
</evidence>
<comment type="subunit">
    <text evidence="13 14">F-type ATPases have 2 components, F(1) - the catalytic core - and F(0) - the membrane proton channel. F(1) has five subunits: alpha(3), beta(3), gamma(1), delta(1), epsilon(1). F(0) has three main subunits: a(1), b(2) and c(10-14). The alpha and beta chains form an alternating ring which encloses part of the gamma chain. F(1) is attached to F(0) by a central stalk formed by the gamma and epsilon chains, while a peripheral stalk is formed by the delta and b chains.</text>
</comment>
<keyword evidence="11 14" id="KW-0066">ATP synthesis</keyword>
<dbReference type="InterPro" id="IPR050059">
    <property type="entry name" value="ATP_synthase_B_chain"/>
</dbReference>
<comment type="caution">
    <text evidence="17">The sequence shown here is derived from an EMBL/GenBank/DDBJ whole genome shotgun (WGS) entry which is preliminary data.</text>
</comment>
<evidence type="ECO:0000256" key="3">
    <source>
        <dbReference type="ARBA" id="ARBA00022448"/>
    </source>
</evidence>
<keyword evidence="5 14" id="KW-0138">CF(0)</keyword>
<evidence type="ECO:0000256" key="9">
    <source>
        <dbReference type="ARBA" id="ARBA00023065"/>
    </source>
</evidence>
<keyword evidence="6 14" id="KW-0812">Transmembrane</keyword>
<dbReference type="Proteomes" id="UP001589707">
    <property type="component" value="Unassembled WGS sequence"/>
</dbReference>
<comment type="similarity">
    <text evidence="2 14 15">Belongs to the ATPase B chain family.</text>
</comment>
<accession>A0ABV5X7I6</accession>
<keyword evidence="7 14" id="KW-0375">Hydrogen ion transport</keyword>
<dbReference type="Pfam" id="PF00430">
    <property type="entry name" value="ATP-synt_B"/>
    <property type="match status" value="1"/>
</dbReference>
<dbReference type="NCBIfam" id="NF004412">
    <property type="entry name" value="PRK05759.1-3"/>
    <property type="match status" value="1"/>
</dbReference>